<name>A0ABP8N1X8_9BACT</name>
<gene>
    <name evidence="2" type="ORF">GCM10023092_27390</name>
</gene>
<sequence>MNNFESQPGPEKPANKKNWLRRLGILGFLFFLLKGIAWLFVFYYGVKFSGCRSESKPAAYIFSGSSIPSIDIA</sequence>
<proteinExistence type="predicted"/>
<keyword evidence="1" id="KW-1133">Transmembrane helix</keyword>
<dbReference type="Proteomes" id="UP001501410">
    <property type="component" value="Unassembled WGS sequence"/>
</dbReference>
<dbReference type="EMBL" id="BAABEZ010000024">
    <property type="protein sequence ID" value="GAA4458695.1"/>
    <property type="molecule type" value="Genomic_DNA"/>
</dbReference>
<protein>
    <submittedName>
        <fullName evidence="2">Uncharacterized protein</fullName>
    </submittedName>
</protein>
<reference evidence="3" key="1">
    <citation type="journal article" date="2019" name="Int. J. Syst. Evol. Microbiol.">
        <title>The Global Catalogue of Microorganisms (GCM) 10K type strain sequencing project: providing services to taxonomists for standard genome sequencing and annotation.</title>
        <authorList>
            <consortium name="The Broad Institute Genomics Platform"/>
            <consortium name="The Broad Institute Genome Sequencing Center for Infectious Disease"/>
            <person name="Wu L."/>
            <person name="Ma J."/>
        </authorList>
    </citation>
    <scope>NUCLEOTIDE SEQUENCE [LARGE SCALE GENOMIC DNA]</scope>
    <source>
        <strain evidence="3">JCM 31921</strain>
    </source>
</reference>
<keyword evidence="1" id="KW-0812">Transmembrane</keyword>
<accession>A0ABP8N1X8</accession>
<evidence type="ECO:0000313" key="2">
    <source>
        <dbReference type="EMBL" id="GAA4458695.1"/>
    </source>
</evidence>
<organism evidence="2 3">
    <name type="scientific">Rurimicrobium arvi</name>
    <dbReference type="NCBI Taxonomy" id="2049916"/>
    <lineage>
        <taxon>Bacteria</taxon>
        <taxon>Pseudomonadati</taxon>
        <taxon>Bacteroidota</taxon>
        <taxon>Chitinophagia</taxon>
        <taxon>Chitinophagales</taxon>
        <taxon>Chitinophagaceae</taxon>
        <taxon>Rurimicrobium</taxon>
    </lineage>
</organism>
<feature type="transmembrane region" description="Helical" evidence="1">
    <location>
        <begin position="23"/>
        <end position="46"/>
    </location>
</feature>
<keyword evidence="1" id="KW-0472">Membrane</keyword>
<comment type="caution">
    <text evidence="2">The sequence shown here is derived from an EMBL/GenBank/DDBJ whole genome shotgun (WGS) entry which is preliminary data.</text>
</comment>
<evidence type="ECO:0000256" key="1">
    <source>
        <dbReference type="SAM" id="Phobius"/>
    </source>
</evidence>
<keyword evidence="3" id="KW-1185">Reference proteome</keyword>
<evidence type="ECO:0000313" key="3">
    <source>
        <dbReference type="Proteomes" id="UP001501410"/>
    </source>
</evidence>